<dbReference type="Gene3D" id="1.10.260.160">
    <property type="match status" value="1"/>
</dbReference>
<reference evidence="1 2" key="1">
    <citation type="journal article" date="2017" name="Environ. Sci. Technol.">
        <title>Organohalide Respiration with Chlorinated Ethenes under Low pH Conditions.</title>
        <authorList>
            <person name="Yang Y."/>
            <person name="Capiro N.L."/>
            <person name="Marcet T.F."/>
            <person name="Yan J."/>
            <person name="Pennell K.D."/>
            <person name="Loffler F.E."/>
        </authorList>
    </citation>
    <scope>NUCLEOTIDE SEQUENCE [LARGE SCALE GENOMIC DNA]</scope>
    <source>
        <strain evidence="1 2">ACSDCE</strain>
    </source>
</reference>
<dbReference type="Gene3D" id="3.40.50.1820">
    <property type="entry name" value="alpha/beta hydrolase"/>
    <property type="match status" value="1"/>
</dbReference>
<dbReference type="GO" id="GO:0016042">
    <property type="term" value="P:lipid catabolic process"/>
    <property type="evidence" value="ECO:0007669"/>
    <property type="project" value="InterPro"/>
</dbReference>
<sequence length="285" mass="31743">MVATDYYLGYARSNYPYHPFMHADTTANTVMDSLRAARNTAHLRGITLSDKVMLTGFSQGGHASLATQRRIEADHTGEFNVVATAHLVGPYEVSKALINGVSQPIGGVQALVPFQIISWQKIYGDVYAQASDVFNAPYDSTIETLMPIVNYPLDLGKLPRGTPEEAKNAMFKPAYLRDLVENPANGTIVAAKKQDVLGWDPKAPMMLCSGKNDPVVKFFHAQDAFDDFRSRGMKNIALVDVDKNIAQTFGHVRDTDMPTYLREYHGTYDFQFCTQVAKHFFDAYQ</sequence>
<accession>A0AA92IZG4</accession>
<name>A0AA92IZG4_9BACT</name>
<dbReference type="Pfam" id="PF03583">
    <property type="entry name" value="LIP"/>
    <property type="match status" value="1"/>
</dbReference>
<dbReference type="RefSeq" id="WP_167750472.1">
    <property type="nucleotide sequence ID" value="NZ_CP039734.2"/>
</dbReference>
<dbReference type="Proteomes" id="UP000502831">
    <property type="component" value="Chromosome"/>
</dbReference>
<dbReference type="GO" id="GO:0004806">
    <property type="term" value="F:triacylglycerol lipase activity"/>
    <property type="evidence" value="ECO:0007669"/>
    <property type="project" value="InterPro"/>
</dbReference>
<dbReference type="InterPro" id="IPR005152">
    <property type="entry name" value="Lipase_secreted"/>
</dbReference>
<dbReference type="SUPFAM" id="SSF53474">
    <property type="entry name" value="alpha/beta-Hydrolases"/>
    <property type="match status" value="1"/>
</dbReference>
<dbReference type="PANTHER" id="PTHR34853:SF1">
    <property type="entry name" value="LIPASE 5"/>
    <property type="match status" value="1"/>
</dbReference>
<evidence type="ECO:0008006" key="3">
    <source>
        <dbReference type="Google" id="ProtNLM"/>
    </source>
</evidence>
<proteinExistence type="predicted"/>
<evidence type="ECO:0000313" key="2">
    <source>
        <dbReference type="Proteomes" id="UP000502831"/>
    </source>
</evidence>
<dbReference type="InterPro" id="IPR029058">
    <property type="entry name" value="AB_hydrolase_fold"/>
</dbReference>
<dbReference type="PANTHER" id="PTHR34853">
    <property type="match status" value="1"/>
</dbReference>
<organism evidence="1 2">
    <name type="scientific">Sulfurospirillum diekertiae</name>
    <dbReference type="NCBI Taxonomy" id="1854492"/>
    <lineage>
        <taxon>Bacteria</taxon>
        <taxon>Pseudomonadati</taxon>
        <taxon>Campylobacterota</taxon>
        <taxon>Epsilonproteobacteria</taxon>
        <taxon>Campylobacterales</taxon>
        <taxon>Sulfurospirillaceae</taxon>
        <taxon>Sulfurospirillum</taxon>
    </lineage>
</organism>
<dbReference type="AlphaFoldDB" id="A0AA92IZG4"/>
<evidence type="ECO:0000313" key="1">
    <source>
        <dbReference type="EMBL" id="QIR77040.2"/>
    </source>
</evidence>
<gene>
    <name evidence="1" type="ORF">FA584_12885</name>
</gene>
<protein>
    <recommendedName>
        <fullName evidence="3">Esterase</fullName>
    </recommendedName>
</protein>
<dbReference type="EMBL" id="CP039734">
    <property type="protein sequence ID" value="QIR77040.2"/>
    <property type="molecule type" value="Genomic_DNA"/>
</dbReference>